<evidence type="ECO:0000313" key="1">
    <source>
        <dbReference type="EMBL" id="MBJ6724614.1"/>
    </source>
</evidence>
<dbReference type="Proteomes" id="UP000636888">
    <property type="component" value="Unassembled WGS sequence"/>
</dbReference>
<organism evidence="1 2">
    <name type="scientific">Geomesophilobacter sediminis</name>
    <dbReference type="NCBI Taxonomy" id="2798584"/>
    <lineage>
        <taxon>Bacteria</taxon>
        <taxon>Pseudomonadati</taxon>
        <taxon>Thermodesulfobacteriota</taxon>
        <taxon>Desulfuromonadia</taxon>
        <taxon>Geobacterales</taxon>
        <taxon>Geobacteraceae</taxon>
        <taxon>Geomesophilobacter</taxon>
    </lineage>
</organism>
<keyword evidence="2" id="KW-1185">Reference proteome</keyword>
<dbReference type="EMBL" id="JAEMHM010000005">
    <property type="protein sequence ID" value="MBJ6724614.1"/>
    <property type="molecule type" value="Genomic_DNA"/>
</dbReference>
<name>A0A8J7JEQ7_9BACT</name>
<sequence length="70" mass="7884">MNTKQTVIAMKMLLDPRLPRDQSEVFSRAVLDAAPGVQLDIPDDRLEVLSQFLPELVTAYRKAGPRPAHR</sequence>
<evidence type="ECO:0000313" key="2">
    <source>
        <dbReference type="Proteomes" id="UP000636888"/>
    </source>
</evidence>
<comment type="caution">
    <text evidence="1">The sequence shown here is derived from an EMBL/GenBank/DDBJ whole genome shotgun (WGS) entry which is preliminary data.</text>
</comment>
<dbReference type="AlphaFoldDB" id="A0A8J7JEQ7"/>
<protein>
    <submittedName>
        <fullName evidence="1">Uncharacterized protein</fullName>
    </submittedName>
</protein>
<accession>A0A8J7JEQ7</accession>
<dbReference type="RefSeq" id="WP_199383453.1">
    <property type="nucleotide sequence ID" value="NZ_JAEMHM010000005.1"/>
</dbReference>
<gene>
    <name evidence="1" type="ORF">JFN93_07840</name>
</gene>
<reference evidence="1" key="1">
    <citation type="submission" date="2020-12" db="EMBL/GenBank/DDBJ databases">
        <title>Geomonas sp. Red875, isolated from river sediment.</title>
        <authorList>
            <person name="Xu Z."/>
            <person name="Zhang Z."/>
            <person name="Masuda Y."/>
            <person name="Itoh H."/>
            <person name="Senoo K."/>
        </authorList>
    </citation>
    <scope>NUCLEOTIDE SEQUENCE</scope>
    <source>
        <strain evidence="1">Red875</strain>
    </source>
</reference>
<proteinExistence type="predicted"/>